<reference evidence="2" key="1">
    <citation type="journal article" date="2021" name="PeerJ">
        <title>Extensive microbial diversity within the chicken gut microbiome revealed by metagenomics and culture.</title>
        <authorList>
            <person name="Gilroy R."/>
            <person name="Ravi A."/>
            <person name="Getino M."/>
            <person name="Pursley I."/>
            <person name="Horton D.L."/>
            <person name="Alikhan N.F."/>
            <person name="Baker D."/>
            <person name="Gharbi K."/>
            <person name="Hall N."/>
            <person name="Watson M."/>
            <person name="Adriaenssens E.M."/>
            <person name="Foster-Nyarko E."/>
            <person name="Jarju S."/>
            <person name="Secka A."/>
            <person name="Antonio M."/>
            <person name="Oren A."/>
            <person name="Chaudhuri R.R."/>
            <person name="La Ragione R."/>
            <person name="Hildebrand F."/>
            <person name="Pallen M.J."/>
        </authorList>
    </citation>
    <scope>NUCLEOTIDE SEQUENCE</scope>
    <source>
        <strain evidence="2">1193</strain>
    </source>
</reference>
<evidence type="ECO:0000313" key="3">
    <source>
        <dbReference type="Proteomes" id="UP000824248"/>
    </source>
</evidence>
<proteinExistence type="predicted"/>
<dbReference type="InterPro" id="IPR005619">
    <property type="entry name" value="Uncharacterised_YajG"/>
</dbReference>
<name>A0A9D2B5C6_9GAMM</name>
<reference evidence="2" key="2">
    <citation type="submission" date="2021-04" db="EMBL/GenBank/DDBJ databases">
        <authorList>
            <person name="Gilroy R."/>
        </authorList>
    </citation>
    <scope>NUCLEOTIDE SEQUENCE</scope>
    <source>
        <strain evidence="2">1193</strain>
    </source>
</reference>
<organism evidence="2 3">
    <name type="scientific">Candidatus Halomonas stercoripullorum</name>
    <dbReference type="NCBI Taxonomy" id="2838617"/>
    <lineage>
        <taxon>Bacteria</taxon>
        <taxon>Pseudomonadati</taxon>
        <taxon>Pseudomonadota</taxon>
        <taxon>Gammaproteobacteria</taxon>
        <taxon>Oceanospirillales</taxon>
        <taxon>Halomonadaceae</taxon>
        <taxon>Halomonas</taxon>
    </lineage>
</organism>
<feature type="signal peptide" evidence="1">
    <location>
        <begin position="1"/>
        <end position="20"/>
    </location>
</feature>
<dbReference type="PROSITE" id="PS51257">
    <property type="entry name" value="PROKAR_LIPOPROTEIN"/>
    <property type="match status" value="1"/>
</dbReference>
<feature type="chain" id="PRO_5038789210" evidence="1">
    <location>
        <begin position="21"/>
        <end position="196"/>
    </location>
</feature>
<evidence type="ECO:0000313" key="2">
    <source>
        <dbReference type="EMBL" id="HIX62077.1"/>
    </source>
</evidence>
<keyword evidence="2" id="KW-0449">Lipoprotein</keyword>
<gene>
    <name evidence="2" type="ORF">H9854_07585</name>
</gene>
<evidence type="ECO:0000256" key="1">
    <source>
        <dbReference type="SAM" id="SignalP"/>
    </source>
</evidence>
<dbReference type="EMBL" id="DXFC01000226">
    <property type="protein sequence ID" value="HIX62077.1"/>
    <property type="molecule type" value="Genomic_DNA"/>
</dbReference>
<dbReference type="Pfam" id="PF03923">
    <property type="entry name" value="Lipoprotein_16"/>
    <property type="match status" value="1"/>
</dbReference>
<keyword evidence="1" id="KW-0732">Signal</keyword>
<comment type="caution">
    <text evidence="2">The sequence shown here is derived from an EMBL/GenBank/DDBJ whole genome shotgun (WGS) entry which is preliminary data.</text>
</comment>
<dbReference type="Proteomes" id="UP000824248">
    <property type="component" value="Unassembled WGS sequence"/>
</dbReference>
<accession>A0A9D2B5C6</accession>
<sequence>MNRRHALRAAMTLLTLALLAGCASPHYLQLNPQRSVNVPQVGSGQTVTVAAVDERDSDVIGTRTGSAMSTAVITVNAHELVPQLQREAELAVRDMGFAPSTQPDSNRPSLTLTLKHLGYARGDSRPVIDEAYLEALIEVKATNQGTTYTGTYTSRRTQSYAVRPSRDANRRMLNELIADALDRAFSDPELARLLAR</sequence>
<protein>
    <submittedName>
        <fullName evidence="2">YajG family lipoprotein</fullName>
    </submittedName>
</protein>
<dbReference type="AlphaFoldDB" id="A0A9D2B5C6"/>